<sequence>MVKGGVEGVRKLKERKIERRTKEKRTKGRGFQGV</sequence>
<reference evidence="2 3" key="1">
    <citation type="submission" date="2015-01" db="EMBL/GenBank/DDBJ databases">
        <title>Evolution of Trichinella species and genotypes.</title>
        <authorList>
            <person name="Korhonen P.K."/>
            <person name="Edoardo P."/>
            <person name="Giuseppe L.R."/>
            <person name="Gasser R.B."/>
        </authorList>
    </citation>
    <scope>NUCLEOTIDE SEQUENCE [LARGE SCALE GENOMIC DNA]</scope>
    <source>
        <strain evidence="2">ISS470</strain>
    </source>
</reference>
<evidence type="ECO:0000256" key="1">
    <source>
        <dbReference type="SAM" id="MobiDB-lite"/>
    </source>
</evidence>
<protein>
    <submittedName>
        <fullName evidence="2">Uncharacterized protein</fullName>
    </submittedName>
</protein>
<dbReference type="Proteomes" id="UP000054995">
    <property type="component" value="Unassembled WGS sequence"/>
</dbReference>
<comment type="caution">
    <text evidence="2">The sequence shown here is derived from an EMBL/GenBank/DDBJ whole genome shotgun (WGS) entry which is preliminary data.</text>
</comment>
<dbReference type="EMBL" id="JYDT01003496">
    <property type="protein sequence ID" value="KRY62351.1"/>
    <property type="molecule type" value="Genomic_DNA"/>
</dbReference>
<evidence type="ECO:0000313" key="2">
    <source>
        <dbReference type="EMBL" id="KRY62351.1"/>
    </source>
</evidence>
<organism evidence="2 3">
    <name type="scientific">Trichinella pseudospiralis</name>
    <name type="common">Parasitic roundworm</name>
    <dbReference type="NCBI Taxonomy" id="6337"/>
    <lineage>
        <taxon>Eukaryota</taxon>
        <taxon>Metazoa</taxon>
        <taxon>Ecdysozoa</taxon>
        <taxon>Nematoda</taxon>
        <taxon>Enoplea</taxon>
        <taxon>Dorylaimia</taxon>
        <taxon>Trichinellida</taxon>
        <taxon>Trichinellidae</taxon>
        <taxon>Trichinella</taxon>
    </lineage>
</organism>
<keyword evidence="3" id="KW-1185">Reference proteome</keyword>
<accession>A0A0V1DL95</accession>
<dbReference type="AlphaFoldDB" id="A0A0V1DL95"/>
<gene>
    <name evidence="2" type="ORF">T4D_5055</name>
</gene>
<name>A0A0V1DL95_TRIPS</name>
<feature type="region of interest" description="Disordered" evidence="1">
    <location>
        <begin position="1"/>
        <end position="34"/>
    </location>
</feature>
<feature type="compositionally biased region" description="Basic and acidic residues" evidence="1">
    <location>
        <begin position="8"/>
        <end position="21"/>
    </location>
</feature>
<evidence type="ECO:0000313" key="3">
    <source>
        <dbReference type="Proteomes" id="UP000054995"/>
    </source>
</evidence>
<proteinExistence type="predicted"/>